<dbReference type="InterPro" id="IPR004953">
    <property type="entry name" value="EB1_C"/>
</dbReference>
<dbReference type="AlphaFoldDB" id="A0A6A3BLL0"/>
<evidence type="ECO:0000256" key="9">
    <source>
        <dbReference type="ARBA" id="ARBA00060413"/>
    </source>
</evidence>
<evidence type="ECO:0000256" key="5">
    <source>
        <dbReference type="ARBA" id="ARBA00022701"/>
    </source>
</evidence>
<dbReference type="InterPro" id="IPR001715">
    <property type="entry name" value="CH_dom"/>
</dbReference>
<evidence type="ECO:0000256" key="10">
    <source>
        <dbReference type="PROSITE-ProRule" id="PRU00576"/>
    </source>
</evidence>
<accession>A0A6A3BLL0</accession>
<dbReference type="Pfam" id="PF00307">
    <property type="entry name" value="CH"/>
    <property type="match status" value="1"/>
</dbReference>
<dbReference type="GO" id="GO:0051301">
    <property type="term" value="P:cell division"/>
    <property type="evidence" value="ECO:0007669"/>
    <property type="project" value="UniProtKB-KW"/>
</dbReference>
<dbReference type="InterPro" id="IPR036872">
    <property type="entry name" value="CH_dom_sf"/>
</dbReference>
<proteinExistence type="inferred from homology"/>
<dbReference type="Proteomes" id="UP000436088">
    <property type="component" value="Unassembled WGS sequence"/>
</dbReference>
<reference evidence="14" key="1">
    <citation type="submission" date="2019-09" db="EMBL/GenBank/DDBJ databases">
        <title>Draft genome information of white flower Hibiscus syriacus.</title>
        <authorList>
            <person name="Kim Y.-M."/>
        </authorList>
    </citation>
    <scope>NUCLEOTIDE SEQUENCE [LARGE SCALE GENOMIC DNA]</scope>
    <source>
        <strain evidence="14">YM2019G1</strain>
    </source>
</reference>
<dbReference type="GO" id="GO:0008017">
    <property type="term" value="F:microtubule binding"/>
    <property type="evidence" value="ECO:0007669"/>
    <property type="project" value="InterPro"/>
</dbReference>
<dbReference type="GO" id="GO:0009524">
    <property type="term" value="C:phragmoplast"/>
    <property type="evidence" value="ECO:0007669"/>
    <property type="project" value="UniProtKB-SubCell"/>
</dbReference>
<evidence type="ECO:0000256" key="8">
    <source>
        <dbReference type="ARBA" id="ARBA00023306"/>
    </source>
</evidence>
<evidence type="ECO:0000256" key="6">
    <source>
        <dbReference type="ARBA" id="ARBA00022776"/>
    </source>
</evidence>
<feature type="compositionally biased region" description="Polar residues" evidence="11">
    <location>
        <begin position="166"/>
        <end position="188"/>
    </location>
</feature>
<name>A0A6A3BLL0_HIBSY</name>
<comment type="similarity">
    <text evidence="2">Belongs to the MAPRE family.</text>
</comment>
<keyword evidence="3" id="KW-0963">Cytoplasm</keyword>
<feature type="compositionally biased region" description="Low complexity" evidence="11">
    <location>
        <begin position="149"/>
        <end position="158"/>
    </location>
</feature>
<keyword evidence="4" id="KW-0132">Cell division</keyword>
<dbReference type="SUPFAM" id="SSF47576">
    <property type="entry name" value="Calponin-homology domain, CH-domain"/>
    <property type="match status" value="1"/>
</dbReference>
<keyword evidence="5 10" id="KW-0493">Microtubule</keyword>
<sequence>MATNIGMMDGAYFVGRSEILAWINTTLHLNLSKVEEACSGAVHCQLMDSVHPGMVPMHKVNFDAKNEYEMIQNYKVLQDVFNKLKITKHIEVSKLVKGRPLDNLEFMQWMKDTVIRLTEAAFIKRREASRGGREAGKKPAPQQSSTKGSSAAPRPSSSHARRNNNDVPSSANPSNHSAKASSKPSTSMAAYEEQITELKLSVDSLEKERDFYFAKLRDIEILSQTPEIEDSPIVAAIKKILYATDGDASVVTEAQAMVSVNPKEAEGSSPVAEASEEKPSCEIQKRKNILNSDVDAAGIITLSPRQRLTDASDVHCILQPWRSESLFPCLQAVVSRRRLELPLPVSQRPIQNYFFYASLFMRFDFVTKLALREKPVGRQPLVGVLPPPVAVKTAGGRKLQIPPQIKAWFPLKLNPLGDGFIAITGARLGPVRRIKFSESPDRSVAVVDGRVREAAGVVALGYHNPRVSCWNHLDRWILPDPTMSSSHYELSAGDDVDLFPFCDRDVDLFPFCDRVIQKVEQKFFSL</sequence>
<keyword evidence="15" id="KW-1185">Reference proteome</keyword>
<keyword evidence="6" id="KW-0498">Mitosis</keyword>
<evidence type="ECO:0000313" key="14">
    <source>
        <dbReference type="EMBL" id="KAE8715719.1"/>
    </source>
</evidence>
<dbReference type="SUPFAM" id="SSF140612">
    <property type="entry name" value="EB1 dimerisation domain-like"/>
    <property type="match status" value="1"/>
</dbReference>
<dbReference type="PROSITE" id="PS50021">
    <property type="entry name" value="CH"/>
    <property type="match status" value="1"/>
</dbReference>
<keyword evidence="7" id="KW-0206">Cytoskeleton</keyword>
<dbReference type="EMBL" id="VEPZ02000857">
    <property type="protein sequence ID" value="KAE8715719.1"/>
    <property type="molecule type" value="Genomic_DNA"/>
</dbReference>
<keyword evidence="8" id="KW-0131">Cell cycle</keyword>
<dbReference type="Gene3D" id="1.10.418.10">
    <property type="entry name" value="Calponin-like domain"/>
    <property type="match status" value="1"/>
</dbReference>
<evidence type="ECO:0000256" key="1">
    <source>
        <dbReference type="ARBA" id="ARBA00004186"/>
    </source>
</evidence>
<dbReference type="GO" id="GO:0005874">
    <property type="term" value="C:microtubule"/>
    <property type="evidence" value="ECO:0007669"/>
    <property type="project" value="UniProtKB-KW"/>
</dbReference>
<comment type="subcellular location">
    <subcellularLocation>
        <location evidence="9">Cytoplasm</location>
        <location evidence="9">Cytoskeleton</location>
        <location evidence="9">Phragmoplast</location>
    </subcellularLocation>
    <subcellularLocation>
        <location evidence="1">Cytoplasm</location>
        <location evidence="1">Cytoskeleton</location>
        <location evidence="1">Spindle</location>
    </subcellularLocation>
</comment>
<dbReference type="PROSITE" id="PS51230">
    <property type="entry name" value="EB1_C"/>
    <property type="match status" value="1"/>
</dbReference>
<organism evidence="14 15">
    <name type="scientific">Hibiscus syriacus</name>
    <name type="common">Rose of Sharon</name>
    <dbReference type="NCBI Taxonomy" id="106335"/>
    <lineage>
        <taxon>Eukaryota</taxon>
        <taxon>Viridiplantae</taxon>
        <taxon>Streptophyta</taxon>
        <taxon>Embryophyta</taxon>
        <taxon>Tracheophyta</taxon>
        <taxon>Spermatophyta</taxon>
        <taxon>Magnoliopsida</taxon>
        <taxon>eudicotyledons</taxon>
        <taxon>Gunneridae</taxon>
        <taxon>Pentapetalae</taxon>
        <taxon>rosids</taxon>
        <taxon>malvids</taxon>
        <taxon>Malvales</taxon>
        <taxon>Malvaceae</taxon>
        <taxon>Malvoideae</taxon>
        <taxon>Hibiscus</taxon>
    </lineage>
</organism>
<dbReference type="FunFam" id="1.10.418.10:FF:000028">
    <property type="entry name" value="RP/EB family microtubule-associated protein"/>
    <property type="match status" value="1"/>
</dbReference>
<dbReference type="Gene3D" id="1.20.5.1430">
    <property type="match status" value="1"/>
</dbReference>
<dbReference type="PANTHER" id="PTHR10623">
    <property type="entry name" value="MICROTUBULE-ASSOCIATED PROTEIN RP/EB FAMILY MEMBER"/>
    <property type="match status" value="1"/>
</dbReference>
<evidence type="ECO:0000256" key="2">
    <source>
        <dbReference type="ARBA" id="ARBA00010729"/>
    </source>
</evidence>
<dbReference type="GO" id="GO:0005819">
    <property type="term" value="C:spindle"/>
    <property type="evidence" value="ECO:0007669"/>
    <property type="project" value="UniProtKB-SubCell"/>
</dbReference>
<evidence type="ECO:0000256" key="4">
    <source>
        <dbReference type="ARBA" id="ARBA00022618"/>
    </source>
</evidence>
<evidence type="ECO:0000256" key="7">
    <source>
        <dbReference type="ARBA" id="ARBA00023212"/>
    </source>
</evidence>
<feature type="region of interest" description="Disordered" evidence="11">
    <location>
        <begin position="126"/>
        <end position="188"/>
    </location>
</feature>
<evidence type="ECO:0000313" key="15">
    <source>
        <dbReference type="Proteomes" id="UP000436088"/>
    </source>
</evidence>
<feature type="domain" description="Calponin-homology (CH)" evidence="12">
    <location>
        <begin position="13"/>
        <end position="115"/>
    </location>
</feature>
<comment type="caution">
    <text evidence="14">The sequence shown here is derived from an EMBL/GenBank/DDBJ whole genome shotgun (WGS) entry which is preliminary data.</text>
</comment>
<evidence type="ECO:0000259" key="12">
    <source>
        <dbReference type="PROSITE" id="PS50021"/>
    </source>
</evidence>
<dbReference type="Pfam" id="PF03271">
    <property type="entry name" value="EB1"/>
    <property type="match status" value="1"/>
</dbReference>
<feature type="domain" description="EB1 C-terminal" evidence="13">
    <location>
        <begin position="180"/>
        <end position="250"/>
    </location>
</feature>
<feature type="compositionally biased region" description="Basic and acidic residues" evidence="11">
    <location>
        <begin position="126"/>
        <end position="137"/>
    </location>
</feature>
<dbReference type="GO" id="GO:0009652">
    <property type="term" value="P:thigmotropism"/>
    <property type="evidence" value="ECO:0007669"/>
    <property type="project" value="UniProtKB-ARBA"/>
</dbReference>
<evidence type="ECO:0000259" key="13">
    <source>
        <dbReference type="PROSITE" id="PS51230"/>
    </source>
</evidence>
<dbReference type="InterPro" id="IPR027328">
    <property type="entry name" value="MAPRE"/>
</dbReference>
<evidence type="ECO:0000256" key="11">
    <source>
        <dbReference type="SAM" id="MobiDB-lite"/>
    </source>
</evidence>
<gene>
    <name evidence="14" type="ORF">F3Y22_tig00110160pilonHSYRG00236</name>
</gene>
<dbReference type="InterPro" id="IPR036133">
    <property type="entry name" value="EB1_C_sf"/>
</dbReference>
<evidence type="ECO:0000256" key="3">
    <source>
        <dbReference type="ARBA" id="ARBA00022490"/>
    </source>
</evidence>
<protein>
    <submittedName>
        <fullName evidence="14">Microtubule-associated protein RP/EB family member 1C</fullName>
    </submittedName>
</protein>